<dbReference type="SUPFAM" id="SSF52058">
    <property type="entry name" value="L domain-like"/>
    <property type="match status" value="1"/>
</dbReference>
<dbReference type="Pfam" id="PF13306">
    <property type="entry name" value="LRR_5"/>
    <property type="match status" value="2"/>
</dbReference>
<dbReference type="AlphaFoldDB" id="A0A146K8M0"/>
<dbReference type="InterPro" id="IPR053139">
    <property type="entry name" value="Surface_bspA-like"/>
</dbReference>
<accession>A0A146K8M0</accession>
<organism evidence="1">
    <name type="scientific">Trepomonas sp. PC1</name>
    <dbReference type="NCBI Taxonomy" id="1076344"/>
    <lineage>
        <taxon>Eukaryota</taxon>
        <taxon>Metamonada</taxon>
        <taxon>Diplomonadida</taxon>
        <taxon>Hexamitidae</taxon>
        <taxon>Hexamitinae</taxon>
        <taxon>Trepomonas</taxon>
    </lineage>
</organism>
<protein>
    <submittedName>
        <fullName evidence="1">Leucine rich repeats-containing protein</fullName>
    </submittedName>
</protein>
<dbReference type="Gene3D" id="3.80.10.10">
    <property type="entry name" value="Ribonuclease Inhibitor"/>
    <property type="match status" value="2"/>
</dbReference>
<evidence type="ECO:0000313" key="1">
    <source>
        <dbReference type="EMBL" id="JAP91881.1"/>
    </source>
</evidence>
<dbReference type="PANTHER" id="PTHR45661">
    <property type="entry name" value="SURFACE ANTIGEN"/>
    <property type="match status" value="1"/>
</dbReference>
<gene>
    <name evidence="1" type="ORF">TPC1_16357</name>
</gene>
<dbReference type="InterPro" id="IPR032675">
    <property type="entry name" value="LRR_dom_sf"/>
</dbReference>
<dbReference type="EMBL" id="GDID01004725">
    <property type="protein sequence ID" value="JAP91881.1"/>
    <property type="molecule type" value="Transcribed_RNA"/>
</dbReference>
<dbReference type="PANTHER" id="PTHR45661:SF3">
    <property type="entry name" value="IG-LIKE DOMAIN-CONTAINING PROTEIN"/>
    <property type="match status" value="1"/>
</dbReference>
<feature type="non-terminal residue" evidence="1">
    <location>
        <position position="1"/>
    </location>
</feature>
<proteinExistence type="predicted"/>
<name>A0A146K8M0_9EUKA</name>
<dbReference type="InterPro" id="IPR026906">
    <property type="entry name" value="LRR_5"/>
</dbReference>
<reference evidence="1" key="1">
    <citation type="submission" date="2015-07" db="EMBL/GenBank/DDBJ databases">
        <title>Adaptation to a free-living lifestyle via gene acquisitions in the diplomonad Trepomonas sp. PC1.</title>
        <authorList>
            <person name="Xu F."/>
            <person name="Jerlstrom-Hultqvist J."/>
            <person name="Kolisko M."/>
            <person name="Simpson A.G.B."/>
            <person name="Roger A.J."/>
            <person name="Svard S.G."/>
            <person name="Andersson J.O."/>
        </authorList>
    </citation>
    <scope>NUCLEOTIDE SEQUENCE</scope>
    <source>
        <strain evidence="1">PC1</strain>
    </source>
</reference>
<sequence length="459" mass="52880">FQFLNAYKRKRYYLINNALVVTTPKISQTELSELNPDDVFYLVLPHLEQIAKQQFKAFKNVRTVFCSEVTEIQDEAFSQCTTLYKIVGNNYRSILDRAFSNCRCLSQINISDVQNFKATFIHCDSLQLIENTKYKKIDIYEKYIFQHCDNIACLSFGHVGQLFPINKYQHLQYLNLPNCKSFDGVPDHTKVVGIAQRTKQVKKFQQKLNFVDKIPQMSELVINGATKQQVELSRAQATPLITSKFVYISSLDVSQVNSSIRGLIINRLCEVQANQFEDFGCLLFAHLPVVHTIQEGGFKNCSSFRSFYSKCLKIISKEAFLGCRSLSKISLEQAEVIGDKAFRDCISLVHLHLPKLKNLGQKAFFNCQLNQIVCEQLEEVAEEAFFQCGLSTKIFSNVKLDQQPADKKQLFGEAVVFQPRERKNIMKRLQEEQLQSQLLQKMKAVCQQMKKMNRVKAYK</sequence>